<dbReference type="STRING" id="36087.A0A077ZHW9"/>
<evidence type="ECO:0000313" key="1">
    <source>
        <dbReference type="EMBL" id="CDW59414.1"/>
    </source>
</evidence>
<dbReference type="OrthoDB" id="5916892at2759"/>
<proteinExistence type="predicted"/>
<dbReference type="Proteomes" id="UP000030665">
    <property type="component" value="Unassembled WGS sequence"/>
</dbReference>
<keyword evidence="2" id="KW-1185">Reference proteome</keyword>
<reference evidence="1" key="2">
    <citation type="submission" date="2014-03" db="EMBL/GenBank/DDBJ databases">
        <title>The whipworm genome and dual-species transcriptomics of an intimate host-pathogen interaction.</title>
        <authorList>
            <person name="Foth B.J."/>
            <person name="Tsai I.J."/>
            <person name="Reid A.J."/>
            <person name="Bancroft A.J."/>
            <person name="Nichol S."/>
            <person name="Tracey A."/>
            <person name="Holroyd N."/>
            <person name="Cotton J.A."/>
            <person name="Stanley E.J."/>
            <person name="Zarowiecki M."/>
            <person name="Liu J.Z."/>
            <person name="Huckvale T."/>
            <person name="Cooper P.J."/>
            <person name="Grencis R.K."/>
            <person name="Berriman M."/>
        </authorList>
    </citation>
    <scope>NUCLEOTIDE SEQUENCE [LARGE SCALE GENOMIC DNA]</scope>
</reference>
<gene>
    <name evidence="1" type="ORF">TTRE_0000774801</name>
</gene>
<reference evidence="1" key="1">
    <citation type="submission" date="2014-01" db="EMBL/GenBank/DDBJ databases">
        <authorList>
            <person name="Aslett M."/>
        </authorList>
    </citation>
    <scope>NUCLEOTIDE SEQUENCE</scope>
</reference>
<organism evidence="1 2">
    <name type="scientific">Trichuris trichiura</name>
    <name type="common">Whipworm</name>
    <name type="synonym">Trichocephalus trichiurus</name>
    <dbReference type="NCBI Taxonomy" id="36087"/>
    <lineage>
        <taxon>Eukaryota</taxon>
        <taxon>Metazoa</taxon>
        <taxon>Ecdysozoa</taxon>
        <taxon>Nematoda</taxon>
        <taxon>Enoplea</taxon>
        <taxon>Dorylaimia</taxon>
        <taxon>Trichinellida</taxon>
        <taxon>Trichuridae</taxon>
        <taxon>Trichuris</taxon>
    </lineage>
</organism>
<name>A0A077ZHW9_TRITR</name>
<dbReference type="AlphaFoldDB" id="A0A077ZHW9"/>
<sequence>MHDRSDSQVDYTPNDFRRSFDIINQAALGSQAYPQGGIRVRQQGDATLITEHRDPYSFYWHLDKSSKRDDDSFDQPARDNIVEEYYATGDFA</sequence>
<dbReference type="EMBL" id="HG806589">
    <property type="protein sequence ID" value="CDW59414.1"/>
    <property type="molecule type" value="Genomic_DNA"/>
</dbReference>
<accession>A0A077ZHW9</accession>
<protein>
    <submittedName>
        <fullName evidence="1">Amyloid beta A4 protein-binding family B member 2</fullName>
    </submittedName>
</protein>
<evidence type="ECO:0000313" key="2">
    <source>
        <dbReference type="Proteomes" id="UP000030665"/>
    </source>
</evidence>